<organism evidence="1 2">
    <name type="scientific">Microlunatus parietis</name>
    <dbReference type="NCBI Taxonomy" id="682979"/>
    <lineage>
        <taxon>Bacteria</taxon>
        <taxon>Bacillati</taxon>
        <taxon>Actinomycetota</taxon>
        <taxon>Actinomycetes</taxon>
        <taxon>Propionibacteriales</taxon>
        <taxon>Propionibacteriaceae</taxon>
        <taxon>Microlunatus</taxon>
    </lineage>
</organism>
<gene>
    <name evidence="1" type="ORF">BKA15_002898</name>
</gene>
<dbReference type="AlphaFoldDB" id="A0A7Y9I899"/>
<evidence type="ECO:0000313" key="1">
    <source>
        <dbReference type="EMBL" id="NYE71569.1"/>
    </source>
</evidence>
<accession>A0A7Y9I899</accession>
<dbReference type="Pfam" id="PF19457">
    <property type="entry name" value="DUF5994"/>
    <property type="match status" value="1"/>
</dbReference>
<name>A0A7Y9I899_9ACTN</name>
<sequence length="154" mass="16527">MIDDSDRNAITTSLSAPSTPRLRLRRSGNATGLLDGGWWPRSANPVAELPGLILALDHLHGPVIRIVLHRGDWAPEPRRLGVEGRVVPVTYFTSHPSGSLAAFTGAADVHRIDLLVVPAEIMFDRADAAMSLAAERGNHLRAQQILDLCAGSAD</sequence>
<proteinExistence type="predicted"/>
<keyword evidence="2" id="KW-1185">Reference proteome</keyword>
<dbReference type="RefSeq" id="WP_179751808.1">
    <property type="nucleotide sequence ID" value="NZ_JACCBU010000001.1"/>
</dbReference>
<evidence type="ECO:0000313" key="2">
    <source>
        <dbReference type="Proteomes" id="UP000569914"/>
    </source>
</evidence>
<dbReference type="InterPro" id="IPR046036">
    <property type="entry name" value="DUF5994"/>
</dbReference>
<dbReference type="Proteomes" id="UP000569914">
    <property type="component" value="Unassembled WGS sequence"/>
</dbReference>
<comment type="caution">
    <text evidence="1">The sequence shown here is derived from an EMBL/GenBank/DDBJ whole genome shotgun (WGS) entry which is preliminary data.</text>
</comment>
<protein>
    <submittedName>
        <fullName evidence="1">Uncharacterized protein</fullName>
    </submittedName>
</protein>
<reference evidence="1 2" key="1">
    <citation type="submission" date="2020-07" db="EMBL/GenBank/DDBJ databases">
        <title>Sequencing the genomes of 1000 actinobacteria strains.</title>
        <authorList>
            <person name="Klenk H.-P."/>
        </authorList>
    </citation>
    <scope>NUCLEOTIDE SEQUENCE [LARGE SCALE GENOMIC DNA]</scope>
    <source>
        <strain evidence="1 2">DSM 22083</strain>
    </source>
</reference>
<dbReference type="EMBL" id="JACCBU010000001">
    <property type="protein sequence ID" value="NYE71569.1"/>
    <property type="molecule type" value="Genomic_DNA"/>
</dbReference>